<dbReference type="EMBL" id="CAFBMH010000097">
    <property type="protein sequence ID" value="CAB4922758.1"/>
    <property type="molecule type" value="Genomic_DNA"/>
</dbReference>
<reference evidence="1" key="1">
    <citation type="submission" date="2020-05" db="EMBL/GenBank/DDBJ databases">
        <authorList>
            <person name="Chiriac C."/>
            <person name="Salcher M."/>
            <person name="Ghai R."/>
            <person name="Kavagutti S V."/>
        </authorList>
    </citation>
    <scope>NUCLEOTIDE SEQUENCE</scope>
</reference>
<name>A0A6J7HT38_9ZZZZ</name>
<organism evidence="1">
    <name type="scientific">freshwater metagenome</name>
    <dbReference type="NCBI Taxonomy" id="449393"/>
    <lineage>
        <taxon>unclassified sequences</taxon>
        <taxon>metagenomes</taxon>
        <taxon>ecological metagenomes</taxon>
    </lineage>
</organism>
<gene>
    <name evidence="1" type="ORF">UFOPK3543_02181</name>
</gene>
<dbReference type="SUPFAM" id="SSF50129">
    <property type="entry name" value="GroES-like"/>
    <property type="match status" value="1"/>
</dbReference>
<dbReference type="Gene3D" id="3.40.50.720">
    <property type="entry name" value="NAD(P)-binding Rossmann-like Domain"/>
    <property type="match status" value="1"/>
</dbReference>
<protein>
    <submittedName>
        <fullName evidence="1">Unannotated protein</fullName>
    </submittedName>
</protein>
<evidence type="ECO:0000313" key="1">
    <source>
        <dbReference type="EMBL" id="CAB4922758.1"/>
    </source>
</evidence>
<dbReference type="InterPro" id="IPR011032">
    <property type="entry name" value="GroES-like_sf"/>
</dbReference>
<proteinExistence type="predicted"/>
<sequence>MSGLDLMMGKKVQQSMMGSNRFVADIPRLVDHYLAGRLDLDHMVGATATLEDLPRVLDDLEAGRVLGRTVITY</sequence>
<dbReference type="AlphaFoldDB" id="A0A6J7HT38"/>
<accession>A0A6J7HT38</accession>
<dbReference type="Gene3D" id="3.90.180.10">
    <property type="entry name" value="Medium-chain alcohol dehydrogenases, catalytic domain"/>
    <property type="match status" value="1"/>
</dbReference>